<dbReference type="RefSeq" id="WP_259093620.1">
    <property type="nucleotide sequence ID" value="NZ_BAAAZC010000026.1"/>
</dbReference>
<comment type="caution">
    <text evidence="1">The sequence shown here is derived from an EMBL/GenBank/DDBJ whole genome shotgun (WGS) entry which is preliminary data.</text>
</comment>
<reference evidence="2" key="1">
    <citation type="journal article" date="2019" name="Int. J. Syst. Evol. Microbiol.">
        <title>The Global Catalogue of Microorganisms (GCM) 10K type strain sequencing project: providing services to taxonomists for standard genome sequencing and annotation.</title>
        <authorList>
            <consortium name="The Broad Institute Genomics Platform"/>
            <consortium name="The Broad Institute Genome Sequencing Center for Infectious Disease"/>
            <person name="Wu L."/>
            <person name="Ma J."/>
        </authorList>
    </citation>
    <scope>NUCLEOTIDE SEQUENCE [LARGE SCALE GENOMIC DNA]</scope>
    <source>
        <strain evidence="2">JCM 16601</strain>
    </source>
</reference>
<evidence type="ECO:0000313" key="2">
    <source>
        <dbReference type="Proteomes" id="UP001500742"/>
    </source>
</evidence>
<keyword evidence="2" id="KW-1185">Reference proteome</keyword>
<accession>A0ABP7QFR5</accession>
<organism evidence="1 2">
    <name type="scientific">Mucilaginibacter dorajii</name>
    <dbReference type="NCBI Taxonomy" id="692994"/>
    <lineage>
        <taxon>Bacteria</taxon>
        <taxon>Pseudomonadati</taxon>
        <taxon>Bacteroidota</taxon>
        <taxon>Sphingobacteriia</taxon>
        <taxon>Sphingobacteriales</taxon>
        <taxon>Sphingobacteriaceae</taxon>
        <taxon>Mucilaginibacter</taxon>
    </lineage>
</organism>
<dbReference type="Proteomes" id="UP001500742">
    <property type="component" value="Unassembled WGS sequence"/>
</dbReference>
<name>A0ABP7QFR5_9SPHI</name>
<protein>
    <submittedName>
        <fullName evidence="1">Uncharacterized protein</fullName>
    </submittedName>
</protein>
<dbReference type="EMBL" id="BAAAZC010000026">
    <property type="protein sequence ID" value="GAA3981615.1"/>
    <property type="molecule type" value="Genomic_DNA"/>
</dbReference>
<proteinExistence type="predicted"/>
<evidence type="ECO:0000313" key="1">
    <source>
        <dbReference type="EMBL" id="GAA3981615.1"/>
    </source>
</evidence>
<sequence length="77" mass="9022">MKNFDIHYAVQDKQMNLNIRAKEDAALKGLYYSLYSHGVWLANIYKTSKEKYKTLSYTGSFHQNELDVIGQQIDLFN</sequence>
<gene>
    <name evidence="1" type="ORF">GCM10022210_36240</name>
</gene>